<reference evidence="2 3" key="1">
    <citation type="journal article" date="2016" name="Nat. Commun.">
        <title>Thousands of microbial genomes shed light on interconnected biogeochemical processes in an aquifer system.</title>
        <authorList>
            <person name="Anantharaman K."/>
            <person name="Brown C.T."/>
            <person name="Hug L.A."/>
            <person name="Sharon I."/>
            <person name="Castelle C.J."/>
            <person name="Probst A.J."/>
            <person name="Thomas B.C."/>
            <person name="Singh A."/>
            <person name="Wilkins M.J."/>
            <person name="Karaoz U."/>
            <person name="Brodie E.L."/>
            <person name="Williams K.H."/>
            <person name="Hubbard S.S."/>
            <person name="Banfield J.F."/>
        </authorList>
    </citation>
    <scope>NUCLEOTIDE SEQUENCE [LARGE SCALE GENOMIC DNA]</scope>
</reference>
<dbReference type="PANTHER" id="PTHR34387:SF1">
    <property type="entry name" value="PERIPLASMIC IMMUNOGENIC PROTEIN"/>
    <property type="match status" value="1"/>
</dbReference>
<evidence type="ECO:0000256" key="1">
    <source>
        <dbReference type="SAM" id="Phobius"/>
    </source>
</evidence>
<accession>A0A1F6WQS2</accession>
<keyword evidence="1" id="KW-0812">Transmembrane</keyword>
<dbReference type="GO" id="GO:0006974">
    <property type="term" value="P:DNA damage response"/>
    <property type="evidence" value="ECO:0007669"/>
    <property type="project" value="TreeGrafter"/>
</dbReference>
<protein>
    <recommendedName>
        <fullName evidence="4">DUF541 domain-containing protein</fullName>
    </recommendedName>
</protein>
<organism evidence="2 3">
    <name type="scientific">Candidatus Nomurabacteria bacterium RIFCSPLOWO2_01_FULL_36_10b</name>
    <dbReference type="NCBI Taxonomy" id="1801766"/>
    <lineage>
        <taxon>Bacteria</taxon>
        <taxon>Candidatus Nomuraibacteriota</taxon>
    </lineage>
</organism>
<dbReference type="InterPro" id="IPR052022">
    <property type="entry name" value="26kDa_periplasmic_antigen"/>
</dbReference>
<evidence type="ECO:0000313" key="2">
    <source>
        <dbReference type="EMBL" id="OGI84164.1"/>
    </source>
</evidence>
<dbReference type="InterPro" id="IPR007497">
    <property type="entry name" value="SIMPL/DUF541"/>
</dbReference>
<keyword evidence="1" id="KW-0472">Membrane</keyword>
<dbReference type="Pfam" id="PF04402">
    <property type="entry name" value="SIMPL"/>
    <property type="match status" value="1"/>
</dbReference>
<proteinExistence type="predicted"/>
<evidence type="ECO:0000313" key="3">
    <source>
        <dbReference type="Proteomes" id="UP000179448"/>
    </source>
</evidence>
<dbReference type="AlphaFoldDB" id="A0A1F6WQS2"/>
<comment type="caution">
    <text evidence="2">The sequence shown here is derived from an EMBL/GenBank/DDBJ whole genome shotgun (WGS) entry which is preliminary data.</text>
</comment>
<feature type="transmembrane region" description="Helical" evidence="1">
    <location>
        <begin position="14"/>
        <end position="37"/>
    </location>
</feature>
<sequence>MSFLSYDDAPKSTLMYTVAGFFIVLTALGIAGFFFMIGLTRPGQGNNTITVQGTGEVMANPDIADITFNVRAEKKDVTTAQKEVTDKIAKITESLIAIGVPKKDIQTQSYSSNPHYEWRSTKSICVDDYGYGCPVNQEQILTGYEVVQTDIITLHDLDLSGKVLEALGKNDVETMWGPNLRVEDPDAAKTAAREEAIKKARAQADTLSKSLNVRIVKLVSFSEDNGWGGPVPMMYADNAMEMGMGGSISVMEKSVPSPDISIGQNKIQSTVYLTYKIK</sequence>
<evidence type="ECO:0008006" key="4">
    <source>
        <dbReference type="Google" id="ProtNLM"/>
    </source>
</evidence>
<dbReference type="Proteomes" id="UP000179448">
    <property type="component" value="Unassembled WGS sequence"/>
</dbReference>
<keyword evidence="1" id="KW-1133">Transmembrane helix</keyword>
<dbReference type="Gene3D" id="3.30.110.170">
    <property type="entry name" value="Protein of unknown function (DUF541), domain 1"/>
    <property type="match status" value="1"/>
</dbReference>
<dbReference type="EMBL" id="MFUQ01000001">
    <property type="protein sequence ID" value="OGI84164.1"/>
    <property type="molecule type" value="Genomic_DNA"/>
</dbReference>
<gene>
    <name evidence="2" type="ORF">A2997_01860</name>
</gene>
<dbReference type="Gene3D" id="3.30.70.2970">
    <property type="entry name" value="Protein of unknown function (DUF541), domain 2"/>
    <property type="match status" value="1"/>
</dbReference>
<dbReference type="STRING" id="1801766.A2997_01860"/>
<name>A0A1F6WQS2_9BACT</name>
<dbReference type="PANTHER" id="PTHR34387">
    <property type="entry name" value="SLR1258 PROTEIN"/>
    <property type="match status" value="1"/>
</dbReference>